<evidence type="ECO:0000313" key="1">
    <source>
        <dbReference type="EMBL" id="QYC12366.1"/>
    </source>
</evidence>
<dbReference type="EMBL" id="CP080035">
    <property type="protein sequence ID" value="QYC12366.1"/>
    <property type="molecule type" value="Genomic_DNA"/>
</dbReference>
<keyword evidence="1" id="KW-0614">Plasmid</keyword>
<dbReference type="GeneID" id="94377303"/>
<keyword evidence="2" id="KW-1185">Reference proteome</keyword>
<reference evidence="1 2" key="1">
    <citation type="submission" date="2021-07" db="EMBL/GenBank/DDBJ databases">
        <title>Isolation and characterization of bacteria from a gold mining with a capacity of golden bioaccumulation.</title>
        <authorList>
            <person name="Yang X.J."/>
        </authorList>
    </citation>
    <scope>NUCLEOTIDE SEQUENCE [LARGE SCALE GENOMIC DNA]</scope>
    <source>
        <strain evidence="1 2">Au29</strain>
        <plasmid evidence="1 2">unnamed1</plasmid>
    </source>
</reference>
<dbReference type="Proteomes" id="UP000824334">
    <property type="component" value="Plasmid unnamed1"/>
</dbReference>
<protein>
    <recommendedName>
        <fullName evidence="3">HTH cro/C1-type domain-containing protein</fullName>
    </recommendedName>
</protein>
<accession>A0ABX8TM93</accession>
<proteinExistence type="predicted"/>
<geneLocation type="plasmid" evidence="1 2">
    <name>unnamed1</name>
</geneLocation>
<evidence type="ECO:0008006" key="3">
    <source>
        <dbReference type="Google" id="ProtNLM"/>
    </source>
</evidence>
<organism evidence="1 2">
    <name type="scientific">Brevundimonas nasdae</name>
    <dbReference type="NCBI Taxonomy" id="172043"/>
    <lineage>
        <taxon>Bacteria</taxon>
        <taxon>Pseudomonadati</taxon>
        <taxon>Pseudomonadota</taxon>
        <taxon>Alphaproteobacteria</taxon>
        <taxon>Caulobacterales</taxon>
        <taxon>Caulobacteraceae</taxon>
        <taxon>Brevundimonas</taxon>
    </lineage>
</organism>
<name>A0ABX8TM93_9CAUL</name>
<evidence type="ECO:0000313" key="2">
    <source>
        <dbReference type="Proteomes" id="UP000824334"/>
    </source>
</evidence>
<gene>
    <name evidence="1" type="ORF">KWG56_18570</name>
</gene>
<sequence>MPWSAEINQDDQLIRRLSYYVHWRSAQIGRVKAADVMGVHRDTCRRYSNYNFLQGEEPSICIIALNKLLRYFGDDLDKLFFAIRNSNDFYVFQHILARTNLVADVDRDGLADLIETSKRRVA</sequence>
<dbReference type="RefSeq" id="WP_219373694.1">
    <property type="nucleotide sequence ID" value="NZ_CP080035.1"/>
</dbReference>